<dbReference type="Pfam" id="PF00400">
    <property type="entry name" value="WD40"/>
    <property type="match status" value="3"/>
</dbReference>
<protein>
    <submittedName>
        <fullName evidence="5">Uncharacterized protein</fullName>
    </submittedName>
</protein>
<dbReference type="InterPro" id="IPR020472">
    <property type="entry name" value="WD40_PAC1"/>
</dbReference>
<dbReference type="PANTHER" id="PTHR19848">
    <property type="entry name" value="WD40 REPEAT PROTEIN"/>
    <property type="match status" value="1"/>
</dbReference>
<organism evidence="5 6">
    <name type="scientific">Ostreococcus lucimarinus (strain CCE9901)</name>
    <dbReference type="NCBI Taxonomy" id="436017"/>
    <lineage>
        <taxon>Eukaryota</taxon>
        <taxon>Viridiplantae</taxon>
        <taxon>Chlorophyta</taxon>
        <taxon>Mamiellophyceae</taxon>
        <taxon>Mamiellales</taxon>
        <taxon>Bathycoccaceae</taxon>
        <taxon>Ostreococcus</taxon>
    </lineage>
</organism>
<dbReference type="PROSITE" id="PS50082">
    <property type="entry name" value="WD_REPEATS_2"/>
    <property type="match status" value="2"/>
</dbReference>
<keyword evidence="2" id="KW-0677">Repeat</keyword>
<dbReference type="OMA" id="ETRKRWN"/>
<feature type="compositionally biased region" description="Basic residues" evidence="4">
    <location>
        <begin position="54"/>
        <end position="63"/>
    </location>
</feature>
<dbReference type="InterPro" id="IPR001680">
    <property type="entry name" value="WD40_rpt"/>
</dbReference>
<dbReference type="RefSeq" id="XP_001420880.1">
    <property type="nucleotide sequence ID" value="XM_001420843.1"/>
</dbReference>
<gene>
    <name evidence="5" type="ORF">OSTLU_17719</name>
</gene>
<dbReference type="PANTHER" id="PTHR19848:SF8">
    <property type="entry name" value="F-BOX AND WD REPEAT DOMAIN CONTAINING 7"/>
    <property type="match status" value="1"/>
</dbReference>
<dbReference type="EMBL" id="CP000593">
    <property type="protein sequence ID" value="ABO99173.1"/>
    <property type="molecule type" value="Genomic_DNA"/>
</dbReference>
<dbReference type="Proteomes" id="UP000001568">
    <property type="component" value="Chromosome 13"/>
</dbReference>
<dbReference type="SMART" id="SM00320">
    <property type="entry name" value="WD40"/>
    <property type="match status" value="4"/>
</dbReference>
<proteinExistence type="predicted"/>
<reference evidence="5 6" key="1">
    <citation type="journal article" date="2007" name="Proc. Natl. Acad. Sci. U.S.A.">
        <title>The tiny eukaryote Ostreococcus provides genomic insights into the paradox of plankton speciation.</title>
        <authorList>
            <person name="Palenik B."/>
            <person name="Grimwood J."/>
            <person name="Aerts A."/>
            <person name="Rouze P."/>
            <person name="Salamov A."/>
            <person name="Putnam N."/>
            <person name="Dupont C."/>
            <person name="Jorgensen R."/>
            <person name="Derelle E."/>
            <person name="Rombauts S."/>
            <person name="Zhou K."/>
            <person name="Otillar R."/>
            <person name="Merchant S.S."/>
            <person name="Podell S."/>
            <person name="Gaasterland T."/>
            <person name="Napoli C."/>
            <person name="Gendler K."/>
            <person name="Manuell A."/>
            <person name="Tai V."/>
            <person name="Vallon O."/>
            <person name="Piganeau G."/>
            <person name="Jancek S."/>
            <person name="Heijde M."/>
            <person name="Jabbari K."/>
            <person name="Bowler C."/>
            <person name="Lohr M."/>
            <person name="Robbens S."/>
            <person name="Werner G."/>
            <person name="Dubchak I."/>
            <person name="Pazour G.J."/>
            <person name="Ren Q."/>
            <person name="Paulsen I."/>
            <person name="Delwiche C."/>
            <person name="Schmutz J."/>
            <person name="Rokhsar D."/>
            <person name="Van de Peer Y."/>
            <person name="Moreau H."/>
            <person name="Grigoriev I.V."/>
        </authorList>
    </citation>
    <scope>NUCLEOTIDE SEQUENCE [LARGE SCALE GENOMIC DNA]</scope>
    <source>
        <strain evidence="5 6">CCE9901</strain>
    </source>
</reference>
<dbReference type="STRING" id="436017.A4S642"/>
<dbReference type="PRINTS" id="PR00320">
    <property type="entry name" value="GPROTEINBRPT"/>
</dbReference>
<feature type="region of interest" description="Disordered" evidence="4">
    <location>
        <begin position="1"/>
        <end position="122"/>
    </location>
</feature>
<dbReference type="KEGG" id="olu:OSTLU_17719"/>
<dbReference type="PROSITE" id="PS00678">
    <property type="entry name" value="WD_REPEATS_1"/>
    <property type="match status" value="1"/>
</dbReference>
<feature type="compositionally biased region" description="Low complexity" evidence="4">
    <location>
        <begin position="20"/>
        <end position="47"/>
    </location>
</feature>
<keyword evidence="6" id="KW-1185">Reference proteome</keyword>
<accession>A4S642</accession>
<dbReference type="PROSITE" id="PS50294">
    <property type="entry name" value="WD_REPEATS_REGION"/>
    <property type="match status" value="2"/>
</dbReference>
<dbReference type="InterPro" id="IPR036322">
    <property type="entry name" value="WD40_repeat_dom_sf"/>
</dbReference>
<dbReference type="InterPro" id="IPR019775">
    <property type="entry name" value="WD40_repeat_CS"/>
</dbReference>
<name>A4S642_OSTLU</name>
<dbReference type="InterPro" id="IPR015943">
    <property type="entry name" value="WD40/YVTN_repeat-like_dom_sf"/>
</dbReference>
<keyword evidence="1 3" id="KW-0853">WD repeat</keyword>
<dbReference type="OrthoDB" id="674604at2759"/>
<dbReference type="SUPFAM" id="SSF50978">
    <property type="entry name" value="WD40 repeat-like"/>
    <property type="match status" value="1"/>
</dbReference>
<dbReference type="HOGENOM" id="CLU_036860_0_0_1"/>
<evidence type="ECO:0000256" key="4">
    <source>
        <dbReference type="SAM" id="MobiDB-lite"/>
    </source>
</evidence>
<dbReference type="Gene3D" id="2.130.10.10">
    <property type="entry name" value="YVTN repeat-like/Quinoprotein amine dehydrogenase"/>
    <property type="match status" value="2"/>
</dbReference>
<evidence type="ECO:0000256" key="1">
    <source>
        <dbReference type="ARBA" id="ARBA00022574"/>
    </source>
</evidence>
<dbReference type="GeneID" id="5005056"/>
<dbReference type="AlphaFoldDB" id="A4S642"/>
<dbReference type="Gramene" id="ABO99173">
    <property type="protein sequence ID" value="ABO99173"/>
    <property type="gene ID" value="OSTLU_17719"/>
</dbReference>
<evidence type="ECO:0000313" key="5">
    <source>
        <dbReference type="EMBL" id="ABO99173.1"/>
    </source>
</evidence>
<sequence>MTMRAPAASAIGAMHHRASTRAASTSSTRGGKPTRCSSATSTSRTASWVDRSARRARTTRRKTIVRDGAEFANDSGGYERYLSSDAAEGGEGDGEDGAAARAKEGAQMSTSSAQAREREREVGASYDDEFVALVRARKEATEEETRKRWNEGAATPRVAYDLGQDYIRRVSVAYPYAVVGSARGDVAVCDVVDASALAVSPAAHKKDWSDVDARPLGERVLLGAHDGGAVTAVAITKDAPKQEKYDFAHVASGGRDGVVRLYKACKNSAALHELGCANHDDVVTGVTFARGSLWSVALDGRLCRWSLATSHAKVKSAKHAKESLIDADEYVREQAPALTKEGEWRSGQPTLCLNACESSGLISIGNADGSAALLSAEVSHTTIGETAVVNAWIAHEGSTVRAIAHGPNGNTVVTGGGDGVIRVWYLVEEQTVGGFRSMNRQKLGLPQVTPILVAELRGHTSAVVSLSTGCPGRLVSGAHDGTIRVWDLDVKPPPKVANIKAVRRDARYAVLGHTIWLGGTYADAERIICDGANNVLLEYDFSNAPQDV</sequence>
<dbReference type="eggNOG" id="ENOG502S79Y">
    <property type="taxonomic scope" value="Eukaryota"/>
</dbReference>
<evidence type="ECO:0000256" key="3">
    <source>
        <dbReference type="PROSITE-ProRule" id="PRU00221"/>
    </source>
</evidence>
<feature type="repeat" description="WD" evidence="3">
    <location>
        <begin position="393"/>
        <end position="424"/>
    </location>
</feature>
<feature type="repeat" description="WD" evidence="3">
    <location>
        <begin position="456"/>
        <end position="489"/>
    </location>
</feature>
<evidence type="ECO:0000256" key="2">
    <source>
        <dbReference type="ARBA" id="ARBA00022737"/>
    </source>
</evidence>
<evidence type="ECO:0000313" key="6">
    <source>
        <dbReference type="Proteomes" id="UP000001568"/>
    </source>
</evidence>